<dbReference type="PANTHER" id="PTHR43479">
    <property type="entry name" value="ACREF/ENVCD OPERON REPRESSOR-RELATED"/>
    <property type="match status" value="1"/>
</dbReference>
<sequence length="298" mass="35095">MNIKEHIMKTALNLFSKNGYNATSMQEIAEQCGIAKGSIYKFFLSKEDLFIGIFDMCYQELFEQAERFVADQGRSPREHFIQLVEFQIQYFIKNEFIMMDFTHRELPIQRSDKFEEVRNRNRIKKMNWHKELIVAAYGTEIEPYVWDLIVIFRGFLTQYLYYIIYENRPLSINKVSLFIVERLSAIVQDLLHDRPDPLLDKSILRTSDDLSLTADNHAKSIRESLNAIARAINDLKTSDTVRHELNDTLKLLTDEIWLKEPREFLIHALMGHLARNNEIQGYLKQLEFILIQTAADHA</sequence>
<dbReference type="SUPFAM" id="SSF46689">
    <property type="entry name" value="Homeodomain-like"/>
    <property type="match status" value="1"/>
</dbReference>
<dbReference type="Pfam" id="PF00440">
    <property type="entry name" value="TetR_N"/>
    <property type="match status" value="1"/>
</dbReference>
<evidence type="ECO:0000259" key="3">
    <source>
        <dbReference type="PROSITE" id="PS50977"/>
    </source>
</evidence>
<protein>
    <submittedName>
        <fullName evidence="4">TetR/AcrR family transcriptional regulator</fullName>
    </submittedName>
</protein>
<evidence type="ECO:0000256" key="1">
    <source>
        <dbReference type="ARBA" id="ARBA00023125"/>
    </source>
</evidence>
<accession>A0A6C0NTL3</accession>
<keyword evidence="1 2" id="KW-0238">DNA-binding</keyword>
<dbReference type="PROSITE" id="PS01081">
    <property type="entry name" value="HTH_TETR_1"/>
    <property type="match status" value="1"/>
</dbReference>
<dbReference type="EMBL" id="CP048286">
    <property type="protein sequence ID" value="QHW29505.1"/>
    <property type="molecule type" value="Genomic_DNA"/>
</dbReference>
<dbReference type="PANTHER" id="PTHR43479:SF22">
    <property type="entry name" value="TRANSCRIPTIONAL REGULATOR, TETR FAMILY"/>
    <property type="match status" value="1"/>
</dbReference>
<organism evidence="4 5">
    <name type="scientific">Paenibacillus rhizovicinus</name>
    <dbReference type="NCBI Taxonomy" id="2704463"/>
    <lineage>
        <taxon>Bacteria</taxon>
        <taxon>Bacillati</taxon>
        <taxon>Bacillota</taxon>
        <taxon>Bacilli</taxon>
        <taxon>Bacillales</taxon>
        <taxon>Paenibacillaceae</taxon>
        <taxon>Paenibacillus</taxon>
    </lineage>
</organism>
<evidence type="ECO:0000313" key="4">
    <source>
        <dbReference type="EMBL" id="QHW29505.1"/>
    </source>
</evidence>
<gene>
    <name evidence="4" type="ORF">GZH47_00745</name>
</gene>
<dbReference type="RefSeq" id="WP_162638075.1">
    <property type="nucleotide sequence ID" value="NZ_CP048286.1"/>
</dbReference>
<dbReference type="PROSITE" id="PS50977">
    <property type="entry name" value="HTH_TETR_2"/>
    <property type="match status" value="1"/>
</dbReference>
<dbReference type="InterPro" id="IPR009057">
    <property type="entry name" value="Homeodomain-like_sf"/>
</dbReference>
<dbReference type="Gene3D" id="1.10.10.60">
    <property type="entry name" value="Homeodomain-like"/>
    <property type="match status" value="1"/>
</dbReference>
<reference evidence="4 5" key="1">
    <citation type="submission" date="2020-02" db="EMBL/GenBank/DDBJ databases">
        <title>Paenibacillus sp. nov., isolated from rhizosphere soil of tomato.</title>
        <authorList>
            <person name="Weon H.-Y."/>
            <person name="Lee S.A."/>
        </authorList>
    </citation>
    <scope>NUCLEOTIDE SEQUENCE [LARGE SCALE GENOMIC DNA]</scope>
    <source>
        <strain evidence="4 5">14171R-81</strain>
    </source>
</reference>
<feature type="domain" description="HTH tetR-type" evidence="3">
    <location>
        <begin position="1"/>
        <end position="61"/>
    </location>
</feature>
<evidence type="ECO:0000256" key="2">
    <source>
        <dbReference type="PROSITE-ProRule" id="PRU00335"/>
    </source>
</evidence>
<name>A0A6C0NTL3_9BACL</name>
<evidence type="ECO:0000313" key="5">
    <source>
        <dbReference type="Proteomes" id="UP000479114"/>
    </source>
</evidence>
<dbReference type="InterPro" id="IPR050624">
    <property type="entry name" value="HTH-type_Tx_Regulator"/>
</dbReference>
<dbReference type="Proteomes" id="UP000479114">
    <property type="component" value="Chromosome"/>
</dbReference>
<dbReference type="GO" id="GO:0003677">
    <property type="term" value="F:DNA binding"/>
    <property type="evidence" value="ECO:0007669"/>
    <property type="project" value="UniProtKB-UniRule"/>
</dbReference>
<keyword evidence="5" id="KW-1185">Reference proteome</keyword>
<dbReference type="InterPro" id="IPR023772">
    <property type="entry name" value="DNA-bd_HTH_TetR-type_CS"/>
</dbReference>
<proteinExistence type="predicted"/>
<dbReference type="PRINTS" id="PR00455">
    <property type="entry name" value="HTHTETR"/>
</dbReference>
<dbReference type="InterPro" id="IPR001647">
    <property type="entry name" value="HTH_TetR"/>
</dbReference>
<dbReference type="AlphaFoldDB" id="A0A6C0NTL3"/>
<dbReference type="Gene3D" id="1.10.357.10">
    <property type="entry name" value="Tetracycline Repressor, domain 2"/>
    <property type="match status" value="1"/>
</dbReference>
<dbReference type="KEGG" id="prz:GZH47_00745"/>
<feature type="DNA-binding region" description="H-T-H motif" evidence="2">
    <location>
        <begin position="24"/>
        <end position="43"/>
    </location>
</feature>